<evidence type="ECO:0000256" key="2">
    <source>
        <dbReference type="SAM" id="Phobius"/>
    </source>
</evidence>
<evidence type="ECO:0000313" key="4">
    <source>
        <dbReference type="Proteomes" id="UP000008068"/>
    </source>
</evidence>
<gene>
    <name evidence="3" type="ORF">CAEBREN_09332</name>
</gene>
<feature type="compositionally biased region" description="Polar residues" evidence="1">
    <location>
        <begin position="132"/>
        <end position="141"/>
    </location>
</feature>
<keyword evidence="2" id="KW-0472">Membrane</keyword>
<reference evidence="4" key="1">
    <citation type="submission" date="2011-07" db="EMBL/GenBank/DDBJ databases">
        <authorList>
            <consortium name="Caenorhabditis brenneri Sequencing and Analysis Consortium"/>
            <person name="Wilson R.K."/>
        </authorList>
    </citation>
    <scope>NUCLEOTIDE SEQUENCE [LARGE SCALE GENOMIC DNA]</scope>
    <source>
        <strain evidence="4">PB2801</strain>
    </source>
</reference>
<dbReference type="AlphaFoldDB" id="G0NKJ0"/>
<dbReference type="HOGENOM" id="CLU_1887667_0_0_1"/>
<accession>G0NKJ0</accession>
<keyword evidence="4" id="KW-1185">Reference proteome</keyword>
<dbReference type="OMA" id="CSICALI"/>
<feature type="compositionally biased region" description="Polar residues" evidence="1">
    <location>
        <begin position="100"/>
        <end position="123"/>
    </location>
</feature>
<dbReference type="OrthoDB" id="5799677at2759"/>
<feature type="transmembrane region" description="Helical" evidence="2">
    <location>
        <begin position="41"/>
        <end position="69"/>
    </location>
</feature>
<evidence type="ECO:0000313" key="3">
    <source>
        <dbReference type="EMBL" id="EGT32958.1"/>
    </source>
</evidence>
<protein>
    <submittedName>
        <fullName evidence="3">Uncharacterized protein</fullName>
    </submittedName>
</protein>
<organism evidence="4">
    <name type="scientific">Caenorhabditis brenneri</name>
    <name type="common">Nematode worm</name>
    <dbReference type="NCBI Taxonomy" id="135651"/>
    <lineage>
        <taxon>Eukaryota</taxon>
        <taxon>Metazoa</taxon>
        <taxon>Ecdysozoa</taxon>
        <taxon>Nematoda</taxon>
        <taxon>Chromadorea</taxon>
        <taxon>Rhabditida</taxon>
        <taxon>Rhabditina</taxon>
        <taxon>Rhabditomorpha</taxon>
        <taxon>Rhabditoidea</taxon>
        <taxon>Rhabditidae</taxon>
        <taxon>Peloderinae</taxon>
        <taxon>Caenorhabditis</taxon>
    </lineage>
</organism>
<feature type="compositionally biased region" description="Basic and acidic residues" evidence="1">
    <location>
        <begin position="88"/>
        <end position="98"/>
    </location>
</feature>
<name>G0NKJ0_CAEBE</name>
<dbReference type="eggNOG" id="ENOG502TIJE">
    <property type="taxonomic scope" value="Eukaryota"/>
</dbReference>
<dbReference type="InParanoid" id="G0NKJ0"/>
<dbReference type="FunCoup" id="G0NKJ0">
    <property type="interactions" value="1054"/>
</dbReference>
<keyword evidence="2" id="KW-1133">Transmembrane helix</keyword>
<proteinExistence type="predicted"/>
<keyword evidence="2" id="KW-0812">Transmembrane</keyword>
<dbReference type="EMBL" id="GL379900">
    <property type="protein sequence ID" value="EGT32958.1"/>
    <property type="molecule type" value="Genomic_DNA"/>
</dbReference>
<dbReference type="Proteomes" id="UP000008068">
    <property type="component" value="Unassembled WGS sequence"/>
</dbReference>
<evidence type="ECO:0000256" key="1">
    <source>
        <dbReference type="SAM" id="MobiDB-lite"/>
    </source>
</evidence>
<feature type="region of interest" description="Disordered" evidence="1">
    <location>
        <begin position="81"/>
        <end position="141"/>
    </location>
</feature>
<sequence length="141" mass="15511">MTLYDKVISILSIPDKNNSNDSDIGNSTDLYEQWARGDGQFLLPLILVFIVAFCLICALLQVCLFLAILCARKFLGAGEDEWEAGEEHEEKENSKRDYQLSLQPDQHSINSTQAESTGSSTPGDGTPRSRKSAISSPKDSV</sequence>